<evidence type="ECO:0008006" key="4">
    <source>
        <dbReference type="Google" id="ProtNLM"/>
    </source>
</evidence>
<comment type="caution">
    <text evidence="2">The sequence shown here is derived from an EMBL/GenBank/DDBJ whole genome shotgun (WGS) entry which is preliminary data.</text>
</comment>
<feature type="chain" id="PRO_5002529982" description="Ecp2 effector protein domain-containing protein" evidence="1">
    <location>
        <begin position="19"/>
        <end position="137"/>
    </location>
</feature>
<dbReference type="EMBL" id="JOKZ01000127">
    <property type="protein sequence ID" value="KKP02998.1"/>
    <property type="molecule type" value="Genomic_DNA"/>
</dbReference>
<evidence type="ECO:0000313" key="3">
    <source>
        <dbReference type="Proteomes" id="UP000034112"/>
    </source>
</evidence>
<reference evidence="3" key="1">
    <citation type="journal article" date="2015" name="Genome Announc.">
        <title>Draft whole-genome sequence of the biocontrol agent Trichoderma harzianum T6776.</title>
        <authorList>
            <person name="Baroncelli R."/>
            <person name="Piaggeschi G."/>
            <person name="Fiorini L."/>
            <person name="Bertolini E."/>
            <person name="Zapparata A."/>
            <person name="Pe M.E."/>
            <person name="Sarrocco S."/>
            <person name="Vannacci G."/>
        </authorList>
    </citation>
    <scope>NUCLEOTIDE SEQUENCE [LARGE SCALE GENOMIC DNA]</scope>
    <source>
        <strain evidence="3">T6776</strain>
    </source>
</reference>
<dbReference type="AlphaFoldDB" id="A0A0F9XRZ8"/>
<evidence type="ECO:0000313" key="2">
    <source>
        <dbReference type="EMBL" id="KKP02998.1"/>
    </source>
</evidence>
<feature type="signal peptide" evidence="1">
    <location>
        <begin position="1"/>
        <end position="18"/>
    </location>
</feature>
<protein>
    <recommendedName>
        <fullName evidence="4">Ecp2 effector protein domain-containing protein</fullName>
    </recommendedName>
</protein>
<keyword evidence="1" id="KW-0732">Signal</keyword>
<sequence length="137" mass="14481">MRSSVYAALFSLVAVGLAVECHPKVDPIPTFSLSDGRNLQNDIHGNQFNPPLNFPLTIDPAHTASFAVGSAIACIENAYSFESTKIGQTDLANAIQAIMDECDHGNGVTKGGKVDIIGDNGLPLEVLIQDRALGCEN</sequence>
<dbReference type="Proteomes" id="UP000034112">
    <property type="component" value="Unassembled WGS sequence"/>
</dbReference>
<dbReference type="OrthoDB" id="4876528at2759"/>
<evidence type="ECO:0000256" key="1">
    <source>
        <dbReference type="SAM" id="SignalP"/>
    </source>
</evidence>
<proteinExistence type="predicted"/>
<dbReference type="OMA" id="ACIENAY"/>
<name>A0A0F9XRZ8_TRIHA</name>
<gene>
    <name evidence="2" type="ORF">THAR02_04877</name>
</gene>
<organism evidence="2 3">
    <name type="scientific">Trichoderma harzianum</name>
    <name type="common">Hypocrea lixii</name>
    <dbReference type="NCBI Taxonomy" id="5544"/>
    <lineage>
        <taxon>Eukaryota</taxon>
        <taxon>Fungi</taxon>
        <taxon>Dikarya</taxon>
        <taxon>Ascomycota</taxon>
        <taxon>Pezizomycotina</taxon>
        <taxon>Sordariomycetes</taxon>
        <taxon>Hypocreomycetidae</taxon>
        <taxon>Hypocreales</taxon>
        <taxon>Hypocreaceae</taxon>
        <taxon>Trichoderma</taxon>
    </lineage>
</organism>
<accession>A0A0F9XRZ8</accession>